<dbReference type="Ensembl" id="ENSNPET00000020344.1">
    <property type="protein sequence ID" value="ENSNPEP00000019839.1"/>
    <property type="gene ID" value="ENSNPEG00000014762.1"/>
</dbReference>
<sequence>MVNIDLLKAPSMLSSSPCAIRSFNPSNLLIKQTCGSPWCYYSRPATLLVVGGLLVAGSAAMGALHLSRHAAIPHALGPVCLSIGLVFLVTGIVWMPVAAQTARHKGLLRAMSRGIEAS</sequence>
<evidence type="ECO:0000256" key="1">
    <source>
        <dbReference type="SAM" id="Phobius"/>
    </source>
</evidence>
<dbReference type="AlphaFoldDB" id="A0A8C7EH45"/>
<proteinExistence type="predicted"/>
<keyword evidence="3" id="KW-1185">Reference proteome</keyword>
<keyword evidence="1" id="KW-0812">Transmembrane</keyword>
<reference evidence="2" key="2">
    <citation type="submission" date="2025-09" db="UniProtKB">
        <authorList>
            <consortium name="Ensembl"/>
        </authorList>
    </citation>
    <scope>IDENTIFICATION</scope>
</reference>
<keyword evidence="1" id="KW-0472">Membrane</keyword>
<protein>
    <submittedName>
        <fullName evidence="2">Uncharacterized protein</fullName>
    </submittedName>
</protein>
<evidence type="ECO:0000313" key="2">
    <source>
        <dbReference type="Ensembl" id="ENSNPEP00000019839.1"/>
    </source>
</evidence>
<organism evidence="2 3">
    <name type="scientific">Nothoprocta perdicaria</name>
    <name type="common">Chilean tinamou</name>
    <name type="synonym">Crypturus perdicarius</name>
    <dbReference type="NCBI Taxonomy" id="30464"/>
    <lineage>
        <taxon>Eukaryota</taxon>
        <taxon>Metazoa</taxon>
        <taxon>Chordata</taxon>
        <taxon>Craniata</taxon>
        <taxon>Vertebrata</taxon>
        <taxon>Euteleostomi</taxon>
        <taxon>Archelosauria</taxon>
        <taxon>Archosauria</taxon>
        <taxon>Dinosauria</taxon>
        <taxon>Saurischia</taxon>
        <taxon>Theropoda</taxon>
        <taxon>Coelurosauria</taxon>
        <taxon>Aves</taxon>
        <taxon>Palaeognathae</taxon>
        <taxon>Tinamiformes</taxon>
        <taxon>Tinamidae</taxon>
        <taxon>Nothoprocta</taxon>
    </lineage>
</organism>
<keyword evidence="1" id="KW-1133">Transmembrane helix</keyword>
<accession>A0A8C7EH45</accession>
<evidence type="ECO:0000313" key="3">
    <source>
        <dbReference type="Proteomes" id="UP000694420"/>
    </source>
</evidence>
<reference evidence="2" key="1">
    <citation type="submission" date="2025-08" db="UniProtKB">
        <authorList>
            <consortium name="Ensembl"/>
        </authorList>
    </citation>
    <scope>IDENTIFICATION</scope>
</reference>
<dbReference type="Proteomes" id="UP000694420">
    <property type="component" value="Unplaced"/>
</dbReference>
<feature type="transmembrane region" description="Helical" evidence="1">
    <location>
        <begin position="76"/>
        <end position="97"/>
    </location>
</feature>
<name>A0A8C7EH45_NOTPE</name>
<feature type="transmembrane region" description="Helical" evidence="1">
    <location>
        <begin position="45"/>
        <end position="64"/>
    </location>
</feature>